<evidence type="ECO:0000256" key="4">
    <source>
        <dbReference type="ARBA" id="ARBA00022927"/>
    </source>
</evidence>
<evidence type="ECO:0000259" key="11">
    <source>
        <dbReference type="Pfam" id="PF18378"/>
    </source>
</evidence>
<dbReference type="InterPro" id="IPR041634">
    <property type="entry name" value="Nup188_C"/>
</dbReference>
<evidence type="ECO:0000256" key="5">
    <source>
        <dbReference type="ARBA" id="ARBA00023010"/>
    </source>
</evidence>
<dbReference type="Pfam" id="PF10487">
    <property type="entry name" value="Nup188_N"/>
    <property type="match status" value="1"/>
</dbReference>
<evidence type="ECO:0000313" key="14">
    <source>
        <dbReference type="Proteomes" id="UP000824998"/>
    </source>
</evidence>
<dbReference type="GO" id="GO:0006405">
    <property type="term" value="P:RNA export from nucleus"/>
    <property type="evidence" value="ECO:0007669"/>
    <property type="project" value="TreeGrafter"/>
</dbReference>
<sequence>MVPSPEPSYFPSLDKCLNGDEILISWRAVYSAIQVAREDPTLQPKIAHFLADPTVRELLFNPFKPSSATPQSKSSFETKTSAINVTPSSDARYGIKEVKGDALWLSKVGKLDEVSALRIVVQECQGRTAAKLLGRFSEDELAGIRDSAGDSKFSSPMTVSLLSRGADVAEIHAEFETEDNRRQRILLLYLSERRYFWKCCECLIHEHLFASLSATENGRVEHARTPLSWLGDAARVLGQVVEKSREDIVLQCIASIESNLQNAGRSSGWYDGTKSELESDWVRTQFTEATHLMEILFELLFNADFPSSQVILRWFRLLCHYDFFSQITMEDPSLQTLILPFQSISMMVSLSILSLGPILHFIQDESLTYTVTENGEDGAPFILNTSTLTTMNEIMMAAADAGYVTAGPPILAWGSILRALNFRVSNAVPDDDSDIYPTISSDPYSTLIKNIMENNHEDNPIDYLARRSVNGCHVLETLGGLAMRLGNTSDAFFPTSTGSILRTVIIDTIASSGLGYIPEVVEALLSALRGGQNYWDLVDSKDSIGSYDLIAMFMSNPGWVNTFLQTAMSRYPCESLPFLRIVHAIASSPSTYGGENPDSAIGLLSQIPYFTYQIPGDFIGYETVQEEDNNNSIRLRTTVDLFEVRSMAIHDRDQSQELELVDKDFCIPVGTTGRVISDSGPRVILWFHEYSGLKYFGRLLETFLTASDVVDAITGFPADEDSVAEIIDILATLLYGTSAAGISNPNAKEDSQLVLELASSGLSRNRDVITVVFAIFEEELQRQSKVSGSEVPLAVLVSCVHFIHALLLISPGRVWPYLAQSALLGVSRGGGRLSNIVEGVELVSGRYEFLLSCTRLYEALVEDVTRNAIRRRSRPKSTTRFHDEEDVSPGIPDHVLSKTLLHFTRYLMDVLESSFSWKFVTQNDRRRLTQDISTTFNKILHYVYGTEAAPRPDKSPIPTIEEVRPSPRISKFKLKKSKETSSKITAALTACASQIVESFLATSSSALRFQPILVALLDGLETPDLTIFTNELTLWIAQVESVLSFSTTLLRVSNALQKYSTDLERQLFKAAPLIARLYAVCDAYKRPVVSLCEALVVTANNMPESPSLLGHLGPYTAKNFLHILSDLDKPLSRDSNSTAIWHFLSMVVSNKQQWFANYLLTGTTPREEVVKSGGSSNGASPLDKPLLTVALERLLDISGLPKTEALAMLEFVALSQNFWPWSVYNSAKHADFITSIAEYAGNLQPLQHTTKVEETLDSCYQIRIAAYIAEILAMHMFHSRQTRTSSLIPDLIANLSYYTRFAVVVPGFNSSLHAQLKRNFDARYSCSLLDLKRTTLEERQLGRNYFYNLPLANKMLRHDEGWTGRKHSGLRAEVEIANVNLSLVDAQIALFHGWKVLAIELTSSSSSDVDVQKALIKVSCDSLESNTKSHHSEEIFTRLCAQRADFALIITQRMVEAECKHPYMKNLLSTAWETIRNFRGPFEKSLRGEESTYYRSLLKLLFIATRAHIASAIEMRNEDLNVSVRMENATPMIPVVLDIIKYVVAMGFREYATKIHENSSDASPEDIALITGILQSCLRMPGIELCQAQILGYMKENDTARMATTLFSWSDSIAVDGDPIYGELSMLFLLELSSMPLMAEQLAIDGVLGHIASANIISYLRRGNVSPFADGTGLQRCYSIWAKGILPLLLNLLDAVQSSIAAEVAIFLNQFSHLLEQCSKAFEAPESSRTVSKSTPRYISLGMCSEAHSLALLNFILTGLRESGGGAIDIPEVKLDSPAILENVEFWLGARVVLRERIIPMGARDVELSKQKTSSLDGVATNRLEEAVVSELMGIRDVLGGVDSS</sequence>
<gene>
    <name evidence="13" type="ORF">BJ875DRAFT_500448</name>
</gene>
<proteinExistence type="inferred from homology"/>
<keyword evidence="7" id="KW-0539">Nucleus</keyword>
<evidence type="ECO:0000256" key="6">
    <source>
        <dbReference type="ARBA" id="ARBA00023132"/>
    </source>
</evidence>
<feature type="domain" description="Nucleoporin Nup188 N-terminal" evidence="10">
    <location>
        <begin position="97"/>
        <end position="418"/>
    </location>
</feature>
<keyword evidence="5" id="KW-0811">Translocation</keyword>
<keyword evidence="14" id="KW-1185">Reference proteome</keyword>
<dbReference type="GO" id="GO:0044611">
    <property type="term" value="C:nuclear pore inner ring"/>
    <property type="evidence" value="ECO:0007669"/>
    <property type="project" value="TreeGrafter"/>
</dbReference>
<dbReference type="Gene3D" id="1.25.10.70">
    <property type="match status" value="1"/>
</dbReference>
<evidence type="ECO:0000256" key="3">
    <source>
        <dbReference type="ARBA" id="ARBA00022816"/>
    </source>
</evidence>
<keyword evidence="4" id="KW-0653">Protein transport</keyword>
<keyword evidence="6" id="KW-0906">Nuclear pore complex</keyword>
<evidence type="ECO:0000313" key="13">
    <source>
        <dbReference type="EMBL" id="KAG9228800.1"/>
    </source>
</evidence>
<dbReference type="Proteomes" id="UP000824998">
    <property type="component" value="Unassembled WGS sequence"/>
</dbReference>
<dbReference type="InterPro" id="IPR044840">
    <property type="entry name" value="Nup188"/>
</dbReference>
<comment type="similarity">
    <text evidence="8">Belongs to the Nup188 family.</text>
</comment>
<name>A0A9P7Y993_9HELO</name>
<dbReference type="GO" id="GO:0051028">
    <property type="term" value="P:mRNA transport"/>
    <property type="evidence" value="ECO:0007669"/>
    <property type="project" value="UniProtKB-KW"/>
</dbReference>
<dbReference type="GO" id="GO:0006606">
    <property type="term" value="P:protein import into nucleus"/>
    <property type="evidence" value="ECO:0007669"/>
    <property type="project" value="TreeGrafter"/>
</dbReference>
<feature type="domain" description="Nucleoporin Nup188 N-terminal subdomain III" evidence="12">
    <location>
        <begin position="975"/>
        <end position="1162"/>
    </location>
</feature>
<evidence type="ECO:0000256" key="1">
    <source>
        <dbReference type="ARBA" id="ARBA00004567"/>
    </source>
</evidence>
<evidence type="ECO:0000256" key="2">
    <source>
        <dbReference type="ARBA" id="ARBA00022448"/>
    </source>
</evidence>
<feature type="domain" description="Nucleoporin Nup188 N-terminal subdomain III" evidence="12">
    <location>
        <begin position="683"/>
        <end position="954"/>
    </location>
</feature>
<reference evidence="13" key="1">
    <citation type="journal article" date="2021" name="IMA Fungus">
        <title>Genomic characterization of three marine fungi, including Emericellopsis atlantica sp. nov. with signatures of a generalist lifestyle and marine biomass degradation.</title>
        <authorList>
            <person name="Hagestad O.C."/>
            <person name="Hou L."/>
            <person name="Andersen J.H."/>
            <person name="Hansen E.H."/>
            <person name="Altermark B."/>
            <person name="Li C."/>
            <person name="Kuhnert E."/>
            <person name="Cox R.J."/>
            <person name="Crous P.W."/>
            <person name="Spatafora J.W."/>
            <person name="Lail K."/>
            <person name="Amirebrahimi M."/>
            <person name="Lipzen A."/>
            <person name="Pangilinan J."/>
            <person name="Andreopoulos W."/>
            <person name="Hayes R.D."/>
            <person name="Ng V."/>
            <person name="Grigoriev I.V."/>
            <person name="Jackson S.A."/>
            <person name="Sutton T.D.S."/>
            <person name="Dobson A.D.W."/>
            <person name="Rama T."/>
        </authorList>
    </citation>
    <scope>NUCLEOTIDE SEQUENCE</scope>
    <source>
        <strain evidence="13">TRa018bII</strain>
    </source>
</reference>
<protein>
    <recommendedName>
        <fullName evidence="9">Nucleoporin NUP188</fullName>
    </recommendedName>
</protein>
<evidence type="ECO:0000259" key="12">
    <source>
        <dbReference type="Pfam" id="PF21093"/>
    </source>
</evidence>
<evidence type="ECO:0000256" key="9">
    <source>
        <dbReference type="ARBA" id="ARBA00040174"/>
    </source>
</evidence>
<comment type="caution">
    <text evidence="13">The sequence shown here is derived from an EMBL/GenBank/DDBJ whole genome shotgun (WGS) entry which is preliminary data.</text>
</comment>
<dbReference type="Pfam" id="PF18378">
    <property type="entry name" value="Nup188_C"/>
    <property type="match status" value="1"/>
</dbReference>
<dbReference type="GO" id="GO:0017056">
    <property type="term" value="F:structural constituent of nuclear pore"/>
    <property type="evidence" value="ECO:0007669"/>
    <property type="project" value="InterPro"/>
</dbReference>
<dbReference type="InterPro" id="IPR048883">
    <property type="entry name" value="Nup188_N-subdom_III"/>
</dbReference>
<accession>A0A9P7Y993</accession>
<keyword evidence="2" id="KW-0813">Transport</keyword>
<dbReference type="OrthoDB" id="102511at2759"/>
<comment type="subcellular location">
    <subcellularLocation>
        <location evidence="1">Nucleus</location>
        <location evidence="1">Nuclear pore complex</location>
    </subcellularLocation>
</comment>
<dbReference type="Pfam" id="PF21093">
    <property type="entry name" value="Nup188_N-subdom_III"/>
    <property type="match status" value="2"/>
</dbReference>
<evidence type="ECO:0000256" key="7">
    <source>
        <dbReference type="ARBA" id="ARBA00023242"/>
    </source>
</evidence>
<dbReference type="PANTHER" id="PTHR31431">
    <property type="entry name" value="NUCLEOPORIN NUP188 HOMOLOG"/>
    <property type="match status" value="1"/>
</dbReference>
<keyword evidence="3" id="KW-0509">mRNA transport</keyword>
<dbReference type="PANTHER" id="PTHR31431:SF1">
    <property type="entry name" value="NUCLEOPORIN NUP188"/>
    <property type="match status" value="1"/>
</dbReference>
<evidence type="ECO:0000259" key="10">
    <source>
        <dbReference type="Pfam" id="PF10487"/>
    </source>
</evidence>
<evidence type="ECO:0000256" key="8">
    <source>
        <dbReference type="ARBA" id="ARBA00038387"/>
    </source>
</evidence>
<dbReference type="Pfam" id="PF21094">
    <property type="entry name" value="Nup188_SH3-like"/>
    <property type="match status" value="1"/>
</dbReference>
<dbReference type="InterPro" id="IPR018864">
    <property type="entry name" value="Nucleoporin_Nup188_N"/>
</dbReference>
<dbReference type="EMBL" id="MU251859">
    <property type="protein sequence ID" value="KAG9228800.1"/>
    <property type="molecule type" value="Genomic_DNA"/>
</dbReference>
<feature type="domain" description="Nuclear pore protein Nup188 C-terminal" evidence="11">
    <location>
        <begin position="1467"/>
        <end position="1839"/>
    </location>
</feature>
<organism evidence="13 14">
    <name type="scientific">Amylocarpus encephaloides</name>
    <dbReference type="NCBI Taxonomy" id="45428"/>
    <lineage>
        <taxon>Eukaryota</taxon>
        <taxon>Fungi</taxon>
        <taxon>Dikarya</taxon>
        <taxon>Ascomycota</taxon>
        <taxon>Pezizomycotina</taxon>
        <taxon>Leotiomycetes</taxon>
        <taxon>Helotiales</taxon>
        <taxon>Helotiales incertae sedis</taxon>
        <taxon>Amylocarpus</taxon>
    </lineage>
</organism>